<dbReference type="RefSeq" id="WP_229665899.1">
    <property type="nucleotide sequence ID" value="NZ_BMJE01000002.1"/>
</dbReference>
<proteinExistence type="predicted"/>
<dbReference type="Proteomes" id="UP000615760">
    <property type="component" value="Unassembled WGS sequence"/>
</dbReference>
<evidence type="ECO:0000259" key="2">
    <source>
        <dbReference type="Pfam" id="PF07687"/>
    </source>
</evidence>
<sequence length="372" mass="41460">MEDLTTLRRYLHQHPEVSQNEHETQKYLLDLLGKLNTDKIEKTASTGILVSFKGKLPGKNILLRADIDALPIQETITTDYKSQTDGVSHKCGHDGHATIMYGVANHYSQKRPEKGDIHLLFQPAEENGWGARNVVADKTLENLNIDMVFALHNLPGFDTHNIVCKEGSFTSSVVSLVTYFKGYTAHAAEPWNGRNPAKAMSQYLLKALELNSENKPEYVTITPVHTEMGEVAYGISAGEGSVHLTVRADSNERLDNALETMKSTAEAICKEEELEVRFELIEPFESNQNNKEAVAIIKKATEAAGLTYQEIENGFRFGEDFGIFTNIYPGAMFGIGSGKNCYPLHHPAYDYPDEITDTGIKMFTTIQKQAQQ</sequence>
<feature type="domain" description="Peptidase M20 dimerisation" evidence="2">
    <location>
        <begin position="179"/>
        <end position="271"/>
    </location>
</feature>
<accession>A0ABQ1JQ74</accession>
<organism evidence="3 4">
    <name type="scientific">Flavobacterium suaedae</name>
    <dbReference type="NCBI Taxonomy" id="1767027"/>
    <lineage>
        <taxon>Bacteria</taxon>
        <taxon>Pseudomonadati</taxon>
        <taxon>Bacteroidota</taxon>
        <taxon>Flavobacteriia</taxon>
        <taxon>Flavobacteriales</taxon>
        <taxon>Flavobacteriaceae</taxon>
        <taxon>Flavobacterium</taxon>
    </lineage>
</organism>
<dbReference type="InterPro" id="IPR011650">
    <property type="entry name" value="Peptidase_M20_dimer"/>
</dbReference>
<dbReference type="InterPro" id="IPR017439">
    <property type="entry name" value="Amidohydrolase"/>
</dbReference>
<dbReference type="InterPro" id="IPR002933">
    <property type="entry name" value="Peptidase_M20"/>
</dbReference>
<dbReference type="EMBL" id="BMJE01000002">
    <property type="protein sequence ID" value="GGB72761.1"/>
    <property type="molecule type" value="Genomic_DNA"/>
</dbReference>
<evidence type="ECO:0000313" key="4">
    <source>
        <dbReference type="Proteomes" id="UP000615760"/>
    </source>
</evidence>
<dbReference type="PIRSF" id="PIRSF005962">
    <property type="entry name" value="Pept_M20D_amidohydro"/>
    <property type="match status" value="1"/>
</dbReference>
<dbReference type="Pfam" id="PF01546">
    <property type="entry name" value="Peptidase_M20"/>
    <property type="match status" value="1"/>
</dbReference>
<comment type="caution">
    <text evidence="3">The sequence shown here is derived from an EMBL/GenBank/DDBJ whole genome shotgun (WGS) entry which is preliminary data.</text>
</comment>
<dbReference type="PANTHER" id="PTHR11014">
    <property type="entry name" value="PEPTIDASE M20 FAMILY MEMBER"/>
    <property type="match status" value="1"/>
</dbReference>
<dbReference type="SUPFAM" id="SSF55031">
    <property type="entry name" value="Bacterial exopeptidase dimerisation domain"/>
    <property type="match status" value="1"/>
</dbReference>
<dbReference type="Gene3D" id="3.40.630.10">
    <property type="entry name" value="Zn peptidases"/>
    <property type="match status" value="1"/>
</dbReference>
<name>A0ABQ1JQ74_9FLAO</name>
<dbReference type="SUPFAM" id="SSF53187">
    <property type="entry name" value="Zn-dependent exopeptidases"/>
    <property type="match status" value="1"/>
</dbReference>
<protein>
    <submittedName>
        <fullName evidence="3">Peptidase M20</fullName>
    </submittedName>
</protein>
<dbReference type="InterPro" id="IPR036264">
    <property type="entry name" value="Bact_exopeptidase_dim_dom"/>
</dbReference>
<evidence type="ECO:0000313" key="3">
    <source>
        <dbReference type="EMBL" id="GGB72761.1"/>
    </source>
</evidence>
<gene>
    <name evidence="3" type="primary">celE</name>
    <name evidence="3" type="ORF">GCM10007424_10890</name>
</gene>
<dbReference type="Pfam" id="PF07687">
    <property type="entry name" value="M20_dimer"/>
    <property type="match status" value="1"/>
</dbReference>
<keyword evidence="4" id="KW-1185">Reference proteome</keyword>
<dbReference type="Gene3D" id="3.30.70.360">
    <property type="match status" value="1"/>
</dbReference>
<dbReference type="PANTHER" id="PTHR11014:SF169">
    <property type="entry name" value="CLAN MH, FAMILY M20, PEPTIDASE T-LIKE METALLOPEPTIDASE"/>
    <property type="match status" value="1"/>
</dbReference>
<evidence type="ECO:0000256" key="1">
    <source>
        <dbReference type="ARBA" id="ARBA00022801"/>
    </source>
</evidence>
<dbReference type="NCBIfam" id="TIGR01891">
    <property type="entry name" value="amidohydrolases"/>
    <property type="match status" value="1"/>
</dbReference>
<keyword evidence="1" id="KW-0378">Hydrolase</keyword>
<reference evidence="4" key="1">
    <citation type="journal article" date="2019" name="Int. J. Syst. Evol. Microbiol.">
        <title>The Global Catalogue of Microorganisms (GCM) 10K type strain sequencing project: providing services to taxonomists for standard genome sequencing and annotation.</title>
        <authorList>
            <consortium name="The Broad Institute Genomics Platform"/>
            <consortium name="The Broad Institute Genome Sequencing Center for Infectious Disease"/>
            <person name="Wu L."/>
            <person name="Ma J."/>
        </authorList>
    </citation>
    <scope>NUCLEOTIDE SEQUENCE [LARGE SCALE GENOMIC DNA]</scope>
    <source>
        <strain evidence="4">CGMCC 1.15461</strain>
    </source>
</reference>